<keyword evidence="2" id="KW-0238">DNA-binding</keyword>
<proteinExistence type="predicted"/>
<dbReference type="EMBL" id="LR134182">
    <property type="protein sequence ID" value="VEB45485.1"/>
    <property type="molecule type" value="Genomic_DNA"/>
</dbReference>
<evidence type="ECO:0000313" key="2">
    <source>
        <dbReference type="EMBL" id="VEB45485.1"/>
    </source>
</evidence>
<dbReference type="Pfam" id="PF03466">
    <property type="entry name" value="LysR_substrate"/>
    <property type="match status" value="1"/>
</dbReference>
<dbReference type="CDD" id="cd05466">
    <property type="entry name" value="PBP2_LTTR_substrate"/>
    <property type="match status" value="1"/>
</dbReference>
<evidence type="ECO:0000259" key="1">
    <source>
        <dbReference type="Pfam" id="PF03466"/>
    </source>
</evidence>
<name>A0A3S4HR57_CHRVL</name>
<dbReference type="GO" id="GO:0003677">
    <property type="term" value="F:DNA binding"/>
    <property type="evidence" value="ECO:0007669"/>
    <property type="project" value="UniProtKB-KW"/>
</dbReference>
<sequence length="87" mass="10122">MRIGSFGPTSSMRLLPALLARYRQQYPGIEVHIDEGPDEQVLQWLLERRVDIAFAVLPDPASSAARWSRTRWWRCCRRAIAWRIGRG</sequence>
<feature type="domain" description="LysR substrate-binding" evidence="1">
    <location>
        <begin position="7"/>
        <end position="78"/>
    </location>
</feature>
<dbReference type="Proteomes" id="UP000275777">
    <property type="component" value="Chromosome"/>
</dbReference>
<gene>
    <name evidence="2" type="ORF">NCTC9695_06005</name>
</gene>
<accession>A0A3S4HR57</accession>
<organism evidence="2 3">
    <name type="scientific">Chromobacterium violaceum</name>
    <dbReference type="NCBI Taxonomy" id="536"/>
    <lineage>
        <taxon>Bacteria</taxon>
        <taxon>Pseudomonadati</taxon>
        <taxon>Pseudomonadota</taxon>
        <taxon>Betaproteobacteria</taxon>
        <taxon>Neisseriales</taxon>
        <taxon>Chromobacteriaceae</taxon>
        <taxon>Chromobacterium</taxon>
    </lineage>
</organism>
<protein>
    <submittedName>
        <fullName evidence="2">DNA-binding transcriptional regulator CynR</fullName>
    </submittedName>
</protein>
<dbReference type="Gene3D" id="3.40.190.10">
    <property type="entry name" value="Periplasmic binding protein-like II"/>
    <property type="match status" value="1"/>
</dbReference>
<dbReference type="SUPFAM" id="SSF53850">
    <property type="entry name" value="Periplasmic binding protein-like II"/>
    <property type="match status" value="1"/>
</dbReference>
<dbReference type="InterPro" id="IPR005119">
    <property type="entry name" value="LysR_subst-bd"/>
</dbReference>
<reference evidence="2 3" key="1">
    <citation type="submission" date="2018-12" db="EMBL/GenBank/DDBJ databases">
        <authorList>
            <consortium name="Pathogen Informatics"/>
        </authorList>
    </citation>
    <scope>NUCLEOTIDE SEQUENCE [LARGE SCALE GENOMIC DNA]</scope>
    <source>
        <strain evidence="2 3">NCTC9695</strain>
    </source>
</reference>
<dbReference type="AlphaFoldDB" id="A0A3S4HR57"/>
<evidence type="ECO:0000313" key="3">
    <source>
        <dbReference type="Proteomes" id="UP000275777"/>
    </source>
</evidence>